<dbReference type="Pfam" id="PF00126">
    <property type="entry name" value="HTH_1"/>
    <property type="match status" value="1"/>
</dbReference>
<dbReference type="FunFam" id="1.10.10.10:FF:000001">
    <property type="entry name" value="LysR family transcriptional regulator"/>
    <property type="match status" value="1"/>
</dbReference>
<accession>A0A212KZU9</accession>
<evidence type="ECO:0000256" key="4">
    <source>
        <dbReference type="ARBA" id="ARBA00023163"/>
    </source>
</evidence>
<dbReference type="SUPFAM" id="SSF53850">
    <property type="entry name" value="Periplasmic binding protein-like II"/>
    <property type="match status" value="1"/>
</dbReference>
<dbReference type="AlphaFoldDB" id="A0A212KZU9"/>
<keyword evidence="3" id="KW-0238">DNA-binding</keyword>
<dbReference type="EMBL" id="FMJC01000001">
    <property type="protein sequence ID" value="SCM70802.1"/>
    <property type="molecule type" value="Genomic_DNA"/>
</dbReference>
<sequence length="308" mass="33981">MEFIQIQSFLAVAELLNFSQAAKKVFLSQPAVSHQIHSLEKELGFLLFERSHKKVELTPAGKTLYRELALYGEQFEKTVSQTRLASRGEIGRVRVGFISTAAVDIVPNLIHRFSESHPHVELELCNGLTASLIRQLERQQIDVAFFRTPYASSGLLQHIVIHNEPFNVFLPANHKLCSKTTVSLHDLDKEVLVSYARNNAPGYHDFLNTNLRASGAEPANVHFANDMYTLISMVSAGVGVAIAPASLDRYGLADVQARPIRDDIAPSQIAIAFHAQLTHPAARAFIDLALSEATVRLDARHDAAALAE</sequence>
<dbReference type="GO" id="GO:0003677">
    <property type="term" value="F:DNA binding"/>
    <property type="evidence" value="ECO:0007669"/>
    <property type="project" value="UniProtKB-KW"/>
</dbReference>
<keyword evidence="2" id="KW-0805">Transcription regulation</keyword>
<feature type="domain" description="HTH lysR-type" evidence="5">
    <location>
        <begin position="1"/>
        <end position="58"/>
    </location>
</feature>
<comment type="similarity">
    <text evidence="1">Belongs to the LysR transcriptional regulatory family.</text>
</comment>
<dbReference type="Pfam" id="PF03466">
    <property type="entry name" value="LysR_substrate"/>
    <property type="match status" value="1"/>
</dbReference>
<evidence type="ECO:0000256" key="3">
    <source>
        <dbReference type="ARBA" id="ARBA00023125"/>
    </source>
</evidence>
<evidence type="ECO:0000256" key="1">
    <source>
        <dbReference type="ARBA" id="ARBA00009437"/>
    </source>
</evidence>
<dbReference type="PANTHER" id="PTHR30346:SF0">
    <property type="entry name" value="HCA OPERON TRANSCRIPTIONAL ACTIVATOR HCAR"/>
    <property type="match status" value="1"/>
</dbReference>
<dbReference type="InterPro" id="IPR036390">
    <property type="entry name" value="WH_DNA-bd_sf"/>
</dbReference>
<evidence type="ECO:0000313" key="6">
    <source>
        <dbReference type="EMBL" id="SCM70802.1"/>
    </source>
</evidence>
<dbReference type="RefSeq" id="WP_179979474.1">
    <property type="nucleotide sequence ID" value="NZ_LT608333.1"/>
</dbReference>
<protein>
    <submittedName>
        <fullName evidence="6">Transcriptional regulator, LysR family</fullName>
    </submittedName>
</protein>
<proteinExistence type="inferred from homology"/>
<dbReference type="CDD" id="cd08414">
    <property type="entry name" value="PBP2_LTTR_aromatics_like"/>
    <property type="match status" value="1"/>
</dbReference>
<dbReference type="InterPro" id="IPR036388">
    <property type="entry name" value="WH-like_DNA-bd_sf"/>
</dbReference>
<gene>
    <name evidence="6" type="ORF">KL86DES1_10642</name>
</gene>
<dbReference type="InterPro" id="IPR000847">
    <property type="entry name" value="LysR_HTH_N"/>
</dbReference>
<dbReference type="PRINTS" id="PR00039">
    <property type="entry name" value="HTHLYSR"/>
</dbReference>
<dbReference type="PROSITE" id="PS50931">
    <property type="entry name" value="HTH_LYSR"/>
    <property type="match status" value="1"/>
</dbReference>
<dbReference type="InterPro" id="IPR005119">
    <property type="entry name" value="LysR_subst-bd"/>
</dbReference>
<dbReference type="GO" id="GO:0003700">
    <property type="term" value="F:DNA-binding transcription factor activity"/>
    <property type="evidence" value="ECO:0007669"/>
    <property type="project" value="InterPro"/>
</dbReference>
<evidence type="ECO:0000256" key="2">
    <source>
        <dbReference type="ARBA" id="ARBA00023015"/>
    </source>
</evidence>
<dbReference type="SUPFAM" id="SSF46785">
    <property type="entry name" value="Winged helix' DNA-binding domain"/>
    <property type="match status" value="1"/>
</dbReference>
<dbReference type="Gene3D" id="3.40.190.10">
    <property type="entry name" value="Periplasmic binding protein-like II"/>
    <property type="match status" value="2"/>
</dbReference>
<evidence type="ECO:0000259" key="5">
    <source>
        <dbReference type="PROSITE" id="PS50931"/>
    </source>
</evidence>
<dbReference type="Gene3D" id="1.10.10.10">
    <property type="entry name" value="Winged helix-like DNA-binding domain superfamily/Winged helix DNA-binding domain"/>
    <property type="match status" value="1"/>
</dbReference>
<dbReference type="PANTHER" id="PTHR30346">
    <property type="entry name" value="TRANSCRIPTIONAL DUAL REGULATOR HCAR-RELATED"/>
    <property type="match status" value="1"/>
</dbReference>
<organism evidence="6">
    <name type="scientific">uncultured Desulfovibrio sp</name>
    <dbReference type="NCBI Taxonomy" id="167968"/>
    <lineage>
        <taxon>Bacteria</taxon>
        <taxon>Pseudomonadati</taxon>
        <taxon>Thermodesulfobacteriota</taxon>
        <taxon>Desulfovibrionia</taxon>
        <taxon>Desulfovibrionales</taxon>
        <taxon>Desulfovibrionaceae</taxon>
        <taxon>Desulfovibrio</taxon>
        <taxon>environmental samples</taxon>
    </lineage>
</organism>
<dbReference type="GO" id="GO:0032993">
    <property type="term" value="C:protein-DNA complex"/>
    <property type="evidence" value="ECO:0007669"/>
    <property type="project" value="TreeGrafter"/>
</dbReference>
<reference evidence="6" key="1">
    <citation type="submission" date="2016-08" db="EMBL/GenBank/DDBJ databases">
        <authorList>
            <person name="Seilhamer J.J."/>
        </authorList>
    </citation>
    <scope>NUCLEOTIDE SEQUENCE</scope>
    <source>
        <strain evidence="6">86-1</strain>
    </source>
</reference>
<name>A0A212KZU9_9BACT</name>
<keyword evidence="4" id="KW-0804">Transcription</keyword>